<gene>
    <name evidence="1" type="ORF">EVAR_9368_1</name>
</gene>
<name>A0A4C1YT49_EUMVA</name>
<dbReference type="Proteomes" id="UP000299102">
    <property type="component" value="Unassembled WGS sequence"/>
</dbReference>
<protein>
    <submittedName>
        <fullName evidence="1">Uncharacterized protein</fullName>
    </submittedName>
</protein>
<dbReference type="EMBL" id="BGZK01001366">
    <property type="protein sequence ID" value="GBP78360.1"/>
    <property type="molecule type" value="Genomic_DNA"/>
</dbReference>
<sequence length="132" mass="15015">MAIPIQTRPPVGVSRNCGAYPDPCAFASRRFSSPGVNFLRTQKISARGAIKKQFPGFSRGRRPARAVAGTRRALYRVFYNAVSNSFYLKLYGVSNLLSFHIRLRLYLRRVNISRDESLGSEPPLKFRSYDLR</sequence>
<dbReference type="AlphaFoldDB" id="A0A4C1YT49"/>
<proteinExistence type="predicted"/>
<reference evidence="1 2" key="1">
    <citation type="journal article" date="2019" name="Commun. Biol.">
        <title>The bagworm genome reveals a unique fibroin gene that provides high tensile strength.</title>
        <authorList>
            <person name="Kono N."/>
            <person name="Nakamura H."/>
            <person name="Ohtoshi R."/>
            <person name="Tomita M."/>
            <person name="Numata K."/>
            <person name="Arakawa K."/>
        </authorList>
    </citation>
    <scope>NUCLEOTIDE SEQUENCE [LARGE SCALE GENOMIC DNA]</scope>
</reference>
<evidence type="ECO:0000313" key="1">
    <source>
        <dbReference type="EMBL" id="GBP78360.1"/>
    </source>
</evidence>
<evidence type="ECO:0000313" key="2">
    <source>
        <dbReference type="Proteomes" id="UP000299102"/>
    </source>
</evidence>
<comment type="caution">
    <text evidence="1">The sequence shown here is derived from an EMBL/GenBank/DDBJ whole genome shotgun (WGS) entry which is preliminary data.</text>
</comment>
<organism evidence="1 2">
    <name type="scientific">Eumeta variegata</name>
    <name type="common">Bagworm moth</name>
    <name type="synonym">Eumeta japonica</name>
    <dbReference type="NCBI Taxonomy" id="151549"/>
    <lineage>
        <taxon>Eukaryota</taxon>
        <taxon>Metazoa</taxon>
        <taxon>Ecdysozoa</taxon>
        <taxon>Arthropoda</taxon>
        <taxon>Hexapoda</taxon>
        <taxon>Insecta</taxon>
        <taxon>Pterygota</taxon>
        <taxon>Neoptera</taxon>
        <taxon>Endopterygota</taxon>
        <taxon>Lepidoptera</taxon>
        <taxon>Glossata</taxon>
        <taxon>Ditrysia</taxon>
        <taxon>Tineoidea</taxon>
        <taxon>Psychidae</taxon>
        <taxon>Oiketicinae</taxon>
        <taxon>Eumeta</taxon>
    </lineage>
</organism>
<keyword evidence="2" id="KW-1185">Reference proteome</keyword>
<accession>A0A4C1YT49</accession>